<dbReference type="SUPFAM" id="SSF158414">
    <property type="entry name" value="HP0062-like"/>
    <property type="match status" value="1"/>
</dbReference>
<sequence>MAENFEQEEYDGTSAAALEGYRAVYRDYLGLGTCDNCDNAEDSPAEEAWLKLMTAVPKKAQEFNMRDPGMAMPNDMTVAEFVGKLRPANPEPFSLEHIREEWEGFRDVLEPVASTLRNGLKELSAGWKGKDFDAFEDEVTELGKKLDEFYDDIGGDGGTISLLSEQESTLASMQGAGGETPYPSVHIDQLGSDINNWFKKKWHARAPYTAECEEYGSLCNDADGNKILELGGFNPDQAAEATQWRDDRTNYLYEFYNRPDVAESHGEKPGWYTREKAEAEAEEEYSQKFSESSSDPSGDFEARAEENNSAVMDRYQTADDDLPRFTPTAGSAEESPINPDDVDVDPYDPPTVGDPNPADIKPPGTGEFDGSTVNPSGVDGPSDWNADGDYSVEPEEKVSLFDDSAGPQEPGSPFGPDADWQSEAPGGPNSPGAVDPNFDGVDGIDGQDPSEWEGGGTSPGAVDPSSPRWDDGTSPDYTDPSSPDWDGSGKGFNPGGVPDDDYVVKKPLDDEEFGDWDFEDDDSTEGGGLQSGSPSVTGMSPGGAGSPSLPGGGGGVSAGGGGPLMAGGAAGGSGGSRDGRGSGGGGPMGMAAGGGAVRPGGAMGGAIPPTGAAGAGGPKADEEREASDEYVLPEDRSVWGGNHEEYERGEDFLT</sequence>
<evidence type="ECO:0000313" key="2">
    <source>
        <dbReference type="EMBL" id="MFC4334435.1"/>
    </source>
</evidence>
<protein>
    <submittedName>
        <fullName evidence="2">WXG100 family type VII secretion target</fullName>
    </submittedName>
</protein>
<keyword evidence="3" id="KW-1185">Reference proteome</keyword>
<proteinExistence type="predicted"/>
<dbReference type="RefSeq" id="WP_380618195.1">
    <property type="nucleotide sequence ID" value="NZ_JBHSDK010000005.1"/>
</dbReference>
<feature type="compositionally biased region" description="Acidic residues" evidence="1">
    <location>
        <begin position="509"/>
        <end position="524"/>
    </location>
</feature>
<feature type="compositionally biased region" description="Acidic residues" evidence="1">
    <location>
        <begin position="623"/>
        <end position="632"/>
    </location>
</feature>
<dbReference type="Proteomes" id="UP001595823">
    <property type="component" value="Unassembled WGS sequence"/>
</dbReference>
<feature type="compositionally biased region" description="Polar residues" evidence="1">
    <location>
        <begin position="287"/>
        <end position="296"/>
    </location>
</feature>
<feature type="compositionally biased region" description="Basic and acidic residues" evidence="1">
    <location>
        <begin position="263"/>
        <end position="279"/>
    </location>
</feature>
<comment type="caution">
    <text evidence="2">The sequence shown here is derived from an EMBL/GenBank/DDBJ whole genome shotgun (WGS) entry which is preliminary data.</text>
</comment>
<dbReference type="InterPro" id="IPR029013">
    <property type="entry name" value="HP0062-like_sf"/>
</dbReference>
<evidence type="ECO:0000313" key="3">
    <source>
        <dbReference type="Proteomes" id="UP001595823"/>
    </source>
</evidence>
<feature type="compositionally biased region" description="Gly residues" evidence="1">
    <location>
        <begin position="540"/>
        <end position="604"/>
    </location>
</feature>
<accession>A0ABV8TV24</accession>
<gene>
    <name evidence="2" type="ORF">ACFPET_04390</name>
</gene>
<reference evidence="3" key="1">
    <citation type="journal article" date="2019" name="Int. J. Syst. Evol. Microbiol.">
        <title>The Global Catalogue of Microorganisms (GCM) 10K type strain sequencing project: providing services to taxonomists for standard genome sequencing and annotation.</title>
        <authorList>
            <consortium name="The Broad Institute Genomics Platform"/>
            <consortium name="The Broad Institute Genome Sequencing Center for Infectious Disease"/>
            <person name="Wu L."/>
            <person name="Ma J."/>
        </authorList>
    </citation>
    <scope>NUCLEOTIDE SEQUENCE [LARGE SCALE GENOMIC DNA]</scope>
    <source>
        <strain evidence="3">IBRC-M 10908</strain>
    </source>
</reference>
<dbReference type="EMBL" id="JBHSDK010000005">
    <property type="protein sequence ID" value="MFC4334435.1"/>
    <property type="molecule type" value="Genomic_DNA"/>
</dbReference>
<evidence type="ECO:0000256" key="1">
    <source>
        <dbReference type="SAM" id="MobiDB-lite"/>
    </source>
</evidence>
<feature type="region of interest" description="Disordered" evidence="1">
    <location>
        <begin position="263"/>
        <end position="654"/>
    </location>
</feature>
<feature type="compositionally biased region" description="Basic and acidic residues" evidence="1">
    <location>
        <begin position="633"/>
        <end position="654"/>
    </location>
</feature>
<organism evidence="2 3">
    <name type="scientific">Salininema proteolyticum</name>
    <dbReference type="NCBI Taxonomy" id="1607685"/>
    <lineage>
        <taxon>Bacteria</taxon>
        <taxon>Bacillati</taxon>
        <taxon>Actinomycetota</taxon>
        <taxon>Actinomycetes</taxon>
        <taxon>Glycomycetales</taxon>
        <taxon>Glycomycetaceae</taxon>
        <taxon>Salininema</taxon>
    </lineage>
</organism>
<name>A0ABV8TV24_9ACTN</name>